<sequence length="368" mass="43355">MPRTLNQSRLILMEGLPSTGKSTNAGILFQQLEQNGEQARWIHEVARPHPTLFFYEAYMENKEYLEFIASYPHTVPILEQLLIKRKRGIGIDLLEVEWNYQEYLGSDAFTELKRYDVWNFDLERYKQVAIEKWEHFVKKQLHSNQIVILDSCIFQFQIYTFILADAPFIQLQSFIEAIYKIISPLQPSLIYLYRNNTDDTIDYLAKSRGTAFLERIWERDNHQPYYRNRPPGAEGYKMFLRDYGRYARKLFDSAPISKLSLEISESRWEDYVDSQLNFLGINYLPFCGFTMPYGTYRCEEINEQLQLVEGHIITPDGSKKKLVPKSGSEFYIHDLPVIIRLDGECLIIKGEQLCDRWTTNGAIYQKQP</sequence>
<name>A0A1R0XMI3_9BACL</name>
<protein>
    <submittedName>
        <fullName evidence="1">Uncharacterized protein</fullName>
    </submittedName>
</protein>
<dbReference type="SUPFAM" id="SSF52540">
    <property type="entry name" value="P-loop containing nucleoside triphosphate hydrolases"/>
    <property type="match status" value="1"/>
</dbReference>
<comment type="caution">
    <text evidence="1">The sequence shown here is derived from an EMBL/GenBank/DDBJ whole genome shotgun (WGS) entry which is preliminary data.</text>
</comment>
<evidence type="ECO:0000313" key="1">
    <source>
        <dbReference type="EMBL" id="OMD36321.1"/>
    </source>
</evidence>
<dbReference type="EMBL" id="MPTC01000031">
    <property type="protein sequence ID" value="OMD36321.1"/>
    <property type="molecule type" value="Genomic_DNA"/>
</dbReference>
<dbReference type="RefSeq" id="WP_076121064.1">
    <property type="nucleotide sequence ID" value="NZ_MPTC01000031.1"/>
</dbReference>
<reference evidence="1 2" key="1">
    <citation type="submission" date="2016-10" db="EMBL/GenBank/DDBJ databases">
        <title>Paenibacillus species isolates.</title>
        <authorList>
            <person name="Beno S.M."/>
        </authorList>
    </citation>
    <scope>NUCLEOTIDE SEQUENCE [LARGE SCALE GENOMIC DNA]</scope>
    <source>
        <strain evidence="1 2">FSL H7-0710</strain>
    </source>
</reference>
<dbReference type="InterPro" id="IPR027417">
    <property type="entry name" value="P-loop_NTPase"/>
</dbReference>
<evidence type="ECO:0000313" key="2">
    <source>
        <dbReference type="Proteomes" id="UP000187439"/>
    </source>
</evidence>
<organism evidence="1 2">
    <name type="scientific">Paenibacillus odorifer</name>
    <dbReference type="NCBI Taxonomy" id="189426"/>
    <lineage>
        <taxon>Bacteria</taxon>
        <taxon>Bacillati</taxon>
        <taxon>Bacillota</taxon>
        <taxon>Bacilli</taxon>
        <taxon>Bacillales</taxon>
        <taxon>Paenibacillaceae</taxon>
        <taxon>Paenibacillus</taxon>
    </lineage>
</organism>
<dbReference type="OrthoDB" id="8211253at2"/>
<dbReference type="AlphaFoldDB" id="A0A1R0XMI3"/>
<dbReference type="Gene3D" id="3.40.50.300">
    <property type="entry name" value="P-loop containing nucleotide triphosphate hydrolases"/>
    <property type="match status" value="1"/>
</dbReference>
<dbReference type="Proteomes" id="UP000187439">
    <property type="component" value="Unassembled WGS sequence"/>
</dbReference>
<accession>A0A1R0XMI3</accession>
<proteinExistence type="predicted"/>
<gene>
    <name evidence="1" type="ORF">BSK52_24850</name>
</gene>